<evidence type="ECO:0000259" key="2">
    <source>
        <dbReference type="Pfam" id="PF07510"/>
    </source>
</evidence>
<sequence>MVRGEGQDVARKALRARRAGPQPPAGQQPGRPGYKRTSFRHWVDADADGCTARFEVLIAEAIDAPAVDAGCVLTRGAWYSYYDDVVVEAASELDVDHLVPLAEDWDSGASGWDAARRQAYANDLDAAEHLVAVTARSNRQKADRDPAEWLPIEPVRCRYIAEWTAVKRRWCLAADPQERTP</sequence>
<feature type="region of interest" description="Disordered" evidence="1">
    <location>
        <begin position="1"/>
        <end position="36"/>
    </location>
</feature>
<dbReference type="AlphaFoldDB" id="A0A7C9J8C3"/>
<feature type="compositionally biased region" description="Basic and acidic residues" evidence="1">
    <location>
        <begin position="1"/>
        <end position="11"/>
    </location>
</feature>
<accession>A0A7C9J8C3</accession>
<name>A0A7C9J8C3_9ACTN</name>
<dbReference type="PANTHER" id="PTHR24094:SF15">
    <property type="entry name" value="AMP-DEPENDENT SYNTHETASE_LIGASE DOMAIN-CONTAINING PROTEIN-RELATED"/>
    <property type="match status" value="1"/>
</dbReference>
<reference evidence="3 4" key="1">
    <citation type="submission" date="2020-01" db="EMBL/GenBank/DDBJ databases">
        <title>Herbidospora sp. NEAU-GS84 nov., a novel actinomycete isolated from soil.</title>
        <authorList>
            <person name="Han L."/>
        </authorList>
    </citation>
    <scope>NUCLEOTIDE SEQUENCE [LARGE SCALE GENOMIC DNA]</scope>
    <source>
        <strain evidence="3 4">NEAU-GS84</strain>
    </source>
</reference>
<dbReference type="Proteomes" id="UP000479526">
    <property type="component" value="Unassembled WGS sequence"/>
</dbReference>
<dbReference type="EMBL" id="WXEW01000016">
    <property type="protein sequence ID" value="NAS27362.1"/>
    <property type="molecule type" value="Genomic_DNA"/>
</dbReference>
<dbReference type="InterPro" id="IPR011089">
    <property type="entry name" value="GmrSD_C"/>
</dbReference>
<evidence type="ECO:0000313" key="3">
    <source>
        <dbReference type="EMBL" id="NAS27362.1"/>
    </source>
</evidence>
<keyword evidence="4" id="KW-1185">Reference proteome</keyword>
<dbReference type="Pfam" id="PF07510">
    <property type="entry name" value="GmrSD_C"/>
    <property type="match status" value="1"/>
</dbReference>
<gene>
    <name evidence="3" type="ORF">GT755_37550</name>
</gene>
<feature type="domain" description="GmrSD restriction endonucleases C-terminal" evidence="2">
    <location>
        <begin position="74"/>
        <end position="173"/>
    </location>
</feature>
<evidence type="ECO:0000313" key="4">
    <source>
        <dbReference type="Proteomes" id="UP000479526"/>
    </source>
</evidence>
<comment type="caution">
    <text evidence="3">The sequence shown here is derived from an EMBL/GenBank/DDBJ whole genome shotgun (WGS) entry which is preliminary data.</text>
</comment>
<proteinExistence type="predicted"/>
<organism evidence="3 4">
    <name type="scientific">Herbidospora solisilvae</name>
    <dbReference type="NCBI Taxonomy" id="2696284"/>
    <lineage>
        <taxon>Bacteria</taxon>
        <taxon>Bacillati</taxon>
        <taxon>Actinomycetota</taxon>
        <taxon>Actinomycetes</taxon>
        <taxon>Streptosporangiales</taxon>
        <taxon>Streptosporangiaceae</taxon>
        <taxon>Herbidospora</taxon>
    </lineage>
</organism>
<protein>
    <submittedName>
        <fullName evidence="3">DUF1524 domain-containing protein</fullName>
    </submittedName>
</protein>
<evidence type="ECO:0000256" key="1">
    <source>
        <dbReference type="SAM" id="MobiDB-lite"/>
    </source>
</evidence>
<dbReference type="PANTHER" id="PTHR24094">
    <property type="entry name" value="SECRETED PROTEIN"/>
    <property type="match status" value="1"/>
</dbReference>